<dbReference type="AlphaFoldDB" id="A0A817PFZ2"/>
<evidence type="ECO:0000256" key="2">
    <source>
        <dbReference type="SAM" id="Phobius"/>
    </source>
</evidence>
<dbReference type="Proteomes" id="UP000663825">
    <property type="component" value="Unassembled WGS sequence"/>
</dbReference>
<dbReference type="EMBL" id="CAJNXB010001293">
    <property type="protein sequence ID" value="CAF3155459.1"/>
    <property type="molecule type" value="Genomic_DNA"/>
</dbReference>
<keyword evidence="2" id="KW-1133">Transmembrane helix</keyword>
<evidence type="ECO:0000313" key="4">
    <source>
        <dbReference type="Proteomes" id="UP000663825"/>
    </source>
</evidence>
<evidence type="ECO:0000256" key="1">
    <source>
        <dbReference type="SAM" id="MobiDB-lite"/>
    </source>
</evidence>
<name>A0A817PFZ2_9BILA</name>
<evidence type="ECO:0000313" key="3">
    <source>
        <dbReference type="EMBL" id="CAF3155459.1"/>
    </source>
</evidence>
<keyword evidence="2" id="KW-0812">Transmembrane</keyword>
<protein>
    <submittedName>
        <fullName evidence="3">Uncharacterized protein</fullName>
    </submittedName>
</protein>
<comment type="caution">
    <text evidence="3">The sequence shown here is derived from an EMBL/GenBank/DDBJ whole genome shotgun (WGS) entry which is preliminary data.</text>
</comment>
<feature type="region of interest" description="Disordered" evidence="1">
    <location>
        <begin position="102"/>
        <end position="132"/>
    </location>
</feature>
<feature type="transmembrane region" description="Helical" evidence="2">
    <location>
        <begin position="68"/>
        <end position="92"/>
    </location>
</feature>
<dbReference type="OrthoDB" id="49113at2759"/>
<gene>
    <name evidence="3" type="ORF">TIS948_LOCUS9951</name>
</gene>
<organism evidence="3 4">
    <name type="scientific">Rotaria socialis</name>
    <dbReference type="NCBI Taxonomy" id="392032"/>
    <lineage>
        <taxon>Eukaryota</taxon>
        <taxon>Metazoa</taxon>
        <taxon>Spiralia</taxon>
        <taxon>Gnathifera</taxon>
        <taxon>Rotifera</taxon>
        <taxon>Eurotatoria</taxon>
        <taxon>Bdelloidea</taxon>
        <taxon>Philodinida</taxon>
        <taxon>Philodinidae</taxon>
        <taxon>Rotaria</taxon>
    </lineage>
</organism>
<keyword evidence="2" id="KW-0472">Membrane</keyword>
<accession>A0A817PFZ2</accession>
<reference evidence="3" key="1">
    <citation type="submission" date="2021-02" db="EMBL/GenBank/DDBJ databases">
        <authorList>
            <person name="Nowell W R."/>
        </authorList>
    </citation>
    <scope>NUCLEOTIDE SEQUENCE</scope>
</reference>
<sequence>MYIAIPDSFMSADYPAPMQDDTFINGLNSLINTPIVSYESSEPTSTITIPVTTSTTSSNVLIFLKNHLAIVIGIVVAVVALVIVMTTICCYWRKRSGKKKSKKKDVVFRGNKSSKPHVKHEPPDTASSYSDTSNEYDIQMKTIPAKPKPKRKAINNYNCDYLKLAKEFISSLDWNDKLFDSTFDKCYCPKCYSTKLPDVTQAGEGEYDVTQAGEGEYVIPREWARIGLRVDEAFQEEQDIWNRWIVTFHGTTIIAAKSILSHRHFCLPGDTLIDGSVLGIRKGHIPGKQQIYTSPTIAYSSLPGYSPKYEYYSTKTRRIYDVQIVLQCRQKLDALGIQGETVGAGSKRLCQFIPNDRIEYFTKARAALVPYGLLVRLV</sequence>
<proteinExistence type="predicted"/>